<accession>A0ABS8UJ71</accession>
<evidence type="ECO:0008006" key="3">
    <source>
        <dbReference type="Google" id="ProtNLM"/>
    </source>
</evidence>
<dbReference type="PANTHER" id="PTHR32108">
    <property type="entry name" value="DNA-DIRECTED RNA POLYMERASE SUBUNIT ALPHA"/>
    <property type="match status" value="1"/>
</dbReference>
<keyword evidence="2" id="KW-1185">Reference proteome</keyword>
<dbReference type="Proteomes" id="UP000823775">
    <property type="component" value="Unassembled WGS sequence"/>
</dbReference>
<comment type="caution">
    <text evidence="1">The sequence shown here is derived from an EMBL/GenBank/DDBJ whole genome shotgun (WGS) entry which is preliminary data.</text>
</comment>
<evidence type="ECO:0000313" key="1">
    <source>
        <dbReference type="EMBL" id="MCD9558685.1"/>
    </source>
</evidence>
<proteinExistence type="predicted"/>
<dbReference type="PANTHER" id="PTHR32108:SF9">
    <property type="entry name" value="REVERSE TRANSCRIPTASE RNASE H-LIKE DOMAIN-CONTAINING PROTEIN"/>
    <property type="match status" value="1"/>
</dbReference>
<dbReference type="EMBL" id="JACEIK010002044">
    <property type="protein sequence ID" value="MCD9558685.1"/>
    <property type="molecule type" value="Genomic_DNA"/>
</dbReference>
<evidence type="ECO:0000313" key="2">
    <source>
        <dbReference type="Proteomes" id="UP000823775"/>
    </source>
</evidence>
<protein>
    <recommendedName>
        <fullName evidence="3">Retrotransposon gag protein</fullName>
    </recommendedName>
</protein>
<sequence length="118" mass="13587">MRKLMQLGLVKPVTPYYVNSNEKGFNPNVRCEYHSNTQGHSIENCWTLKRIIEKLIDDKKIVIHNKVAENVTNNPLPAHNNAHVIGMISNDRDYEQMDRIITTFSSSKEGMSMNIKPM</sequence>
<reference evidence="1 2" key="1">
    <citation type="journal article" date="2021" name="BMC Genomics">
        <title>Datura genome reveals duplications of psychoactive alkaloid biosynthetic genes and high mutation rate following tissue culture.</title>
        <authorList>
            <person name="Rajewski A."/>
            <person name="Carter-House D."/>
            <person name="Stajich J."/>
            <person name="Litt A."/>
        </authorList>
    </citation>
    <scope>NUCLEOTIDE SEQUENCE [LARGE SCALE GENOMIC DNA]</scope>
    <source>
        <strain evidence="1">AR-01</strain>
    </source>
</reference>
<name>A0ABS8UJ71_DATST</name>
<organism evidence="1 2">
    <name type="scientific">Datura stramonium</name>
    <name type="common">Jimsonweed</name>
    <name type="synonym">Common thornapple</name>
    <dbReference type="NCBI Taxonomy" id="4076"/>
    <lineage>
        <taxon>Eukaryota</taxon>
        <taxon>Viridiplantae</taxon>
        <taxon>Streptophyta</taxon>
        <taxon>Embryophyta</taxon>
        <taxon>Tracheophyta</taxon>
        <taxon>Spermatophyta</taxon>
        <taxon>Magnoliopsida</taxon>
        <taxon>eudicotyledons</taxon>
        <taxon>Gunneridae</taxon>
        <taxon>Pentapetalae</taxon>
        <taxon>asterids</taxon>
        <taxon>lamiids</taxon>
        <taxon>Solanales</taxon>
        <taxon>Solanaceae</taxon>
        <taxon>Solanoideae</taxon>
        <taxon>Datureae</taxon>
        <taxon>Datura</taxon>
    </lineage>
</organism>
<gene>
    <name evidence="1" type="ORF">HAX54_016219</name>
</gene>